<reference evidence="2" key="1">
    <citation type="submission" date="2015-01" db="EMBL/GenBank/DDBJ databases">
        <title>Flavisolibacter sp./LCS9/ whole genome sequencing.</title>
        <authorList>
            <person name="Kim M.K."/>
            <person name="Srinivasan S."/>
            <person name="Lee J.-J."/>
        </authorList>
    </citation>
    <scope>NUCLEOTIDE SEQUENCE [LARGE SCALE GENOMIC DNA]</scope>
    <source>
        <strain evidence="2">LCS9</strain>
    </source>
</reference>
<gene>
    <name evidence="1" type="ORF">SY85_11060</name>
</gene>
<name>A0A172TV13_9BACT</name>
<dbReference type="OrthoDB" id="672632at2"/>
<evidence type="ECO:0000313" key="2">
    <source>
        <dbReference type="Proteomes" id="UP000077177"/>
    </source>
</evidence>
<protein>
    <submittedName>
        <fullName evidence="1">Uncharacterized protein</fullName>
    </submittedName>
</protein>
<accession>A0A172TV13</accession>
<proteinExistence type="predicted"/>
<dbReference type="RefSeq" id="WP_066404475.1">
    <property type="nucleotide sequence ID" value="NZ_CP011390.1"/>
</dbReference>
<sequence length="203" mass="23331">MARQAGPLFITGTIDDMVFYQMNGRYYMRLKGEPTTGTKKRMSQDEHYPLLCLRKREFKEASKMVRKWYYTLPKTVRKHGLFGKLTGKAVRMLRKGMTEEKIKALLLQEFGKVKPTVEQTIPTMTVETDNAPKLVSLPTYTPPKPKRKSKKLTTGRLSSWQVSEQGQLQKEVVKPKAIVTKQDSGTSFYATQGYYSTWTCSGW</sequence>
<keyword evidence="2" id="KW-1185">Reference proteome</keyword>
<dbReference type="Proteomes" id="UP000077177">
    <property type="component" value="Chromosome"/>
</dbReference>
<dbReference type="KEGG" id="fla:SY85_11060"/>
<organism evidence="1 2">
    <name type="scientific">Flavisolibacter tropicus</name>
    <dbReference type="NCBI Taxonomy" id="1492898"/>
    <lineage>
        <taxon>Bacteria</taxon>
        <taxon>Pseudomonadati</taxon>
        <taxon>Bacteroidota</taxon>
        <taxon>Chitinophagia</taxon>
        <taxon>Chitinophagales</taxon>
        <taxon>Chitinophagaceae</taxon>
        <taxon>Flavisolibacter</taxon>
    </lineage>
</organism>
<reference evidence="1 2" key="2">
    <citation type="journal article" date="2016" name="Int. J. Syst. Evol. Microbiol.">
        <title>Flavisolibacter tropicus sp. nov., isolated from tropical soil.</title>
        <authorList>
            <person name="Lee J.J."/>
            <person name="Kang M.S."/>
            <person name="Kim G.S."/>
            <person name="Lee C.S."/>
            <person name="Lim S."/>
            <person name="Lee J."/>
            <person name="Roh S.H."/>
            <person name="Kang H."/>
            <person name="Ha J.M."/>
            <person name="Bae S."/>
            <person name="Jung H.Y."/>
            <person name="Kim M.K."/>
        </authorList>
    </citation>
    <scope>NUCLEOTIDE SEQUENCE [LARGE SCALE GENOMIC DNA]</scope>
    <source>
        <strain evidence="1 2">LCS9</strain>
    </source>
</reference>
<dbReference type="EMBL" id="CP011390">
    <property type="protein sequence ID" value="ANE50961.1"/>
    <property type="molecule type" value="Genomic_DNA"/>
</dbReference>
<dbReference type="AlphaFoldDB" id="A0A172TV13"/>
<evidence type="ECO:0000313" key="1">
    <source>
        <dbReference type="EMBL" id="ANE50961.1"/>
    </source>
</evidence>